<dbReference type="Proteomes" id="UP000649617">
    <property type="component" value="Unassembled WGS sequence"/>
</dbReference>
<feature type="domain" description="Cyclic nucleotide-binding" evidence="2">
    <location>
        <begin position="108"/>
        <end position="223"/>
    </location>
</feature>
<dbReference type="SUPFAM" id="SSF51206">
    <property type="entry name" value="cAMP-binding domain-like"/>
    <property type="match status" value="2"/>
</dbReference>
<evidence type="ECO:0000256" key="1">
    <source>
        <dbReference type="SAM" id="MobiDB-lite"/>
    </source>
</evidence>
<dbReference type="Gene3D" id="2.60.120.10">
    <property type="entry name" value="Jelly Rolls"/>
    <property type="match status" value="2"/>
</dbReference>
<evidence type="ECO:0000259" key="2">
    <source>
        <dbReference type="PROSITE" id="PS50042"/>
    </source>
</evidence>
<dbReference type="Pfam" id="PF00027">
    <property type="entry name" value="cNMP_binding"/>
    <property type="match status" value="2"/>
</dbReference>
<dbReference type="GO" id="GO:0004862">
    <property type="term" value="F:cAMP-dependent protein kinase inhibitor activity"/>
    <property type="evidence" value="ECO:0007669"/>
    <property type="project" value="TreeGrafter"/>
</dbReference>
<keyword evidence="4" id="KW-1185">Reference proteome</keyword>
<dbReference type="PRINTS" id="PR00103">
    <property type="entry name" value="CAMPKINASE"/>
</dbReference>
<sequence>MGNCNCPVVPREKFTKLDNLAECDGDANDALFRVGNAARGAYVWPPRSSSGGSDVESETEEPKPVLRPRRGAVFAEQMQSTGYYKEPYWNKHVAWENQLFVALSACPIFQQFTEVEITKFVRAMEIHLRYATEPLCTEGEAGDGLFVVLMGTISCYKGDTLCTIKPPGSLIDEASVLYSYPRPYKMKAQGECVVAKLARKDYVDLGTRFQFYAREKYKSLLMETKVLETMPPEGIARIADTLQKRTYKPKEDIIRQHEEGKEFFIMLSGVARVWVRTGNDEQEYKRYKAGDLFGELALLKNAPRAAFVSAVTSVEVLALTRKQFERLFGPMTDLQQQQYLTDPRKLIADFYMAGDARGPRGTLRLKQLTPSTDQETTWFAVYRPTSKDAIAKMLSGVAVGKGLNVKGKSAKKGVLSGFVPFIQISDNDHRSIIESSPRESRVTIYYKTKASRQEAQKLLQAGLEDGSLDIEDRSIRLVDDFQPESWGLDLPEPLIREMYIVRSDLTPVMGWETGRRSEPAFMDMNLHAIRGKSEPQVVLYQYDESDPMNPRGLLIAYAEAHVKPVVSDFDTFTVGSRGMRYSKLPADQAKLITWLLQRTSEILTSLDHNPWTSRWLEVLKKENEKEDGVHPELPKFGFGDPTSYQLIADVVAETAPCGAVRHGAECSNFYFPQELDDEFLVVWHGFNEMHGKPWDYKDEGGLRTFLLERIAEGYSFPLNPVWPVRDKGWYEVYQALSASEHGATDLQSWFPPELEYPKLIEQMHRQFPEGFRLVQK</sequence>
<dbReference type="GO" id="GO:0030552">
    <property type="term" value="F:cAMP binding"/>
    <property type="evidence" value="ECO:0007669"/>
    <property type="project" value="TreeGrafter"/>
</dbReference>
<proteinExistence type="predicted"/>
<dbReference type="SMART" id="SM00100">
    <property type="entry name" value="cNMP"/>
    <property type="match status" value="2"/>
</dbReference>
<evidence type="ECO:0000313" key="3">
    <source>
        <dbReference type="EMBL" id="CAE7413187.1"/>
    </source>
</evidence>
<dbReference type="InterPro" id="IPR018488">
    <property type="entry name" value="cNMP-bd_CS"/>
</dbReference>
<dbReference type="PROSITE" id="PS00889">
    <property type="entry name" value="CNMP_BINDING_2"/>
    <property type="match status" value="1"/>
</dbReference>
<dbReference type="CDD" id="cd00038">
    <property type="entry name" value="CAP_ED"/>
    <property type="match status" value="2"/>
</dbReference>
<dbReference type="GO" id="GO:0034236">
    <property type="term" value="F:protein kinase A catalytic subunit binding"/>
    <property type="evidence" value="ECO:0007669"/>
    <property type="project" value="TreeGrafter"/>
</dbReference>
<feature type="domain" description="Cyclic nucleotide-binding" evidence="2">
    <location>
        <begin position="226"/>
        <end position="345"/>
    </location>
</feature>
<dbReference type="EMBL" id="CAJNIZ010018624">
    <property type="protein sequence ID" value="CAE7413187.1"/>
    <property type="molecule type" value="Genomic_DNA"/>
</dbReference>
<evidence type="ECO:0000313" key="4">
    <source>
        <dbReference type="Proteomes" id="UP000649617"/>
    </source>
</evidence>
<dbReference type="PANTHER" id="PTHR11635">
    <property type="entry name" value="CAMP-DEPENDENT PROTEIN KINASE REGULATORY CHAIN"/>
    <property type="match status" value="1"/>
</dbReference>
<dbReference type="InterPro" id="IPR018490">
    <property type="entry name" value="cNMP-bd_dom_sf"/>
</dbReference>
<dbReference type="AlphaFoldDB" id="A0A812R116"/>
<reference evidence="3" key="1">
    <citation type="submission" date="2021-02" db="EMBL/GenBank/DDBJ databases">
        <authorList>
            <person name="Dougan E. K."/>
            <person name="Rhodes N."/>
            <person name="Thang M."/>
            <person name="Chan C."/>
        </authorList>
    </citation>
    <scope>NUCLEOTIDE SEQUENCE</scope>
</reference>
<dbReference type="OrthoDB" id="420150at2759"/>
<dbReference type="PANTHER" id="PTHR11635:SF152">
    <property type="entry name" value="CAMP-DEPENDENT PROTEIN KINASE TYPE I REGULATORY SUBUNIT-RELATED"/>
    <property type="match status" value="1"/>
</dbReference>
<accession>A0A812R116</accession>
<name>A0A812R116_SYMPI</name>
<feature type="region of interest" description="Disordered" evidence="1">
    <location>
        <begin position="45"/>
        <end position="65"/>
    </location>
</feature>
<dbReference type="InterPro" id="IPR014710">
    <property type="entry name" value="RmlC-like_jellyroll"/>
</dbReference>
<dbReference type="GO" id="GO:0005829">
    <property type="term" value="C:cytosol"/>
    <property type="evidence" value="ECO:0007669"/>
    <property type="project" value="TreeGrafter"/>
</dbReference>
<dbReference type="GO" id="GO:0005952">
    <property type="term" value="C:cAMP-dependent protein kinase complex"/>
    <property type="evidence" value="ECO:0007669"/>
    <property type="project" value="InterPro"/>
</dbReference>
<dbReference type="InterPro" id="IPR000595">
    <property type="entry name" value="cNMP-bd_dom"/>
</dbReference>
<dbReference type="PROSITE" id="PS50042">
    <property type="entry name" value="CNMP_BINDING_3"/>
    <property type="match status" value="2"/>
</dbReference>
<comment type="caution">
    <text evidence="3">The sequence shown here is derived from an EMBL/GenBank/DDBJ whole genome shotgun (WGS) entry which is preliminary data.</text>
</comment>
<organism evidence="3 4">
    <name type="scientific">Symbiodinium pilosum</name>
    <name type="common">Dinoflagellate</name>
    <dbReference type="NCBI Taxonomy" id="2952"/>
    <lineage>
        <taxon>Eukaryota</taxon>
        <taxon>Sar</taxon>
        <taxon>Alveolata</taxon>
        <taxon>Dinophyceae</taxon>
        <taxon>Suessiales</taxon>
        <taxon>Symbiodiniaceae</taxon>
        <taxon>Symbiodinium</taxon>
    </lineage>
</organism>
<gene>
    <name evidence="3" type="ORF">SPIL2461_LOCUS10192</name>
</gene>
<dbReference type="InterPro" id="IPR050503">
    <property type="entry name" value="cAMP-dep_PK_reg_su-like"/>
</dbReference>
<protein>
    <recommendedName>
        <fullName evidence="2">Cyclic nucleotide-binding domain-containing protein</fullName>
    </recommendedName>
</protein>